<dbReference type="EMBL" id="AP021875">
    <property type="protein sequence ID" value="BBO76822.1"/>
    <property type="molecule type" value="Genomic_DNA"/>
</dbReference>
<reference evidence="4 5" key="1">
    <citation type="submission" date="2019-11" db="EMBL/GenBank/DDBJ databases">
        <title>Comparative genomics of hydrocarbon-degrading Desulfosarcina strains.</title>
        <authorList>
            <person name="Watanabe M."/>
            <person name="Kojima H."/>
            <person name="Fukui M."/>
        </authorList>
    </citation>
    <scope>NUCLEOTIDE SEQUENCE [LARGE SCALE GENOMIC DNA]</scope>
    <source>
        <strain evidence="4 5">PP31</strain>
    </source>
</reference>
<dbReference type="SUPFAM" id="SSF52402">
    <property type="entry name" value="Adenine nucleotide alpha hydrolases-like"/>
    <property type="match status" value="1"/>
</dbReference>
<sequence length="160" mass="17921">MEKENERVEPTIDIKKILFPIDLTENASKLLPYVFSLSKKYNSSVYLLHVVQDLNKWGKLYVPHPSMDNFQKEAIEAAKSALQTLCEEQLQRCRDFKIIVVSGDAAQEILKVIAAEGIDLVIMGTHGRKGLEHVIFGSVAETVVKNAPVPVLSINPHKLK</sequence>
<keyword evidence="5" id="KW-1185">Reference proteome</keyword>
<keyword evidence="2" id="KW-0963">Cytoplasm</keyword>
<dbReference type="PANTHER" id="PTHR46268:SF22">
    <property type="entry name" value="SENSOR PROTEIN KDPD-RELATED"/>
    <property type="match status" value="1"/>
</dbReference>
<protein>
    <recommendedName>
        <fullName evidence="2">Universal stress protein</fullName>
    </recommendedName>
</protein>
<comment type="subcellular location">
    <subcellularLocation>
        <location evidence="2">Cytoplasm</location>
    </subcellularLocation>
</comment>
<dbReference type="InterPro" id="IPR014729">
    <property type="entry name" value="Rossmann-like_a/b/a_fold"/>
</dbReference>
<evidence type="ECO:0000259" key="3">
    <source>
        <dbReference type="Pfam" id="PF00582"/>
    </source>
</evidence>
<dbReference type="CDD" id="cd00293">
    <property type="entry name" value="USP-like"/>
    <property type="match status" value="1"/>
</dbReference>
<dbReference type="PRINTS" id="PR01438">
    <property type="entry name" value="UNVRSLSTRESS"/>
</dbReference>
<dbReference type="Proteomes" id="UP000427769">
    <property type="component" value="Chromosome"/>
</dbReference>
<feature type="domain" description="UspA" evidence="3">
    <location>
        <begin position="14"/>
        <end position="152"/>
    </location>
</feature>
<dbReference type="PIRSF" id="PIRSF006276">
    <property type="entry name" value="UspA"/>
    <property type="match status" value="1"/>
</dbReference>
<comment type="similarity">
    <text evidence="1 2">Belongs to the universal stress protein A family.</text>
</comment>
<proteinExistence type="inferred from homology"/>
<name>A0A5K7Z4A3_9BACT</name>
<dbReference type="Pfam" id="PF00582">
    <property type="entry name" value="Usp"/>
    <property type="match status" value="1"/>
</dbReference>
<dbReference type="PANTHER" id="PTHR46268">
    <property type="entry name" value="STRESS RESPONSE PROTEIN NHAX"/>
    <property type="match status" value="1"/>
</dbReference>
<dbReference type="InterPro" id="IPR006016">
    <property type="entry name" value="UspA"/>
</dbReference>
<dbReference type="GO" id="GO:0005737">
    <property type="term" value="C:cytoplasm"/>
    <property type="evidence" value="ECO:0007669"/>
    <property type="project" value="UniProtKB-SubCell"/>
</dbReference>
<gene>
    <name evidence="4" type="primary">usp-2_1</name>
    <name evidence="4" type="ORF">DSCW_42390</name>
</gene>
<accession>A0A5K7Z4A3</accession>
<evidence type="ECO:0000313" key="4">
    <source>
        <dbReference type="EMBL" id="BBO76822.1"/>
    </source>
</evidence>
<dbReference type="RefSeq" id="WP_170302389.1">
    <property type="nucleotide sequence ID" value="NZ_AP021875.1"/>
</dbReference>
<dbReference type="KEGG" id="dwd:DSCW_42390"/>
<evidence type="ECO:0000256" key="2">
    <source>
        <dbReference type="PIRNR" id="PIRNR006276"/>
    </source>
</evidence>
<dbReference type="Gene3D" id="3.40.50.620">
    <property type="entry name" value="HUPs"/>
    <property type="match status" value="1"/>
</dbReference>
<organism evidence="4 5">
    <name type="scientific">Desulfosarcina widdelii</name>
    <dbReference type="NCBI Taxonomy" id="947919"/>
    <lineage>
        <taxon>Bacteria</taxon>
        <taxon>Pseudomonadati</taxon>
        <taxon>Thermodesulfobacteriota</taxon>
        <taxon>Desulfobacteria</taxon>
        <taxon>Desulfobacterales</taxon>
        <taxon>Desulfosarcinaceae</taxon>
        <taxon>Desulfosarcina</taxon>
    </lineage>
</organism>
<dbReference type="AlphaFoldDB" id="A0A5K7Z4A3"/>
<dbReference type="InterPro" id="IPR006015">
    <property type="entry name" value="Universal_stress_UspA"/>
</dbReference>
<evidence type="ECO:0000313" key="5">
    <source>
        <dbReference type="Proteomes" id="UP000427769"/>
    </source>
</evidence>
<evidence type="ECO:0000256" key="1">
    <source>
        <dbReference type="ARBA" id="ARBA00008791"/>
    </source>
</evidence>